<dbReference type="PANTHER" id="PTHR43133:SF50">
    <property type="entry name" value="ECF RNA POLYMERASE SIGMA FACTOR SIGM"/>
    <property type="match status" value="1"/>
</dbReference>
<dbReference type="SUPFAM" id="SSF88946">
    <property type="entry name" value="Sigma2 domain of RNA polymerase sigma factors"/>
    <property type="match status" value="1"/>
</dbReference>
<keyword evidence="4" id="KW-0238">DNA-binding</keyword>
<dbReference type="InterPro" id="IPR039425">
    <property type="entry name" value="RNA_pol_sigma-70-like"/>
</dbReference>
<dbReference type="GO" id="GO:0016987">
    <property type="term" value="F:sigma factor activity"/>
    <property type="evidence" value="ECO:0007669"/>
    <property type="project" value="UniProtKB-KW"/>
</dbReference>
<dbReference type="AlphaFoldDB" id="I7LCG8"/>
<evidence type="ECO:0000259" key="6">
    <source>
        <dbReference type="Pfam" id="PF04542"/>
    </source>
</evidence>
<dbReference type="Gene3D" id="1.10.1740.10">
    <property type="match status" value="1"/>
</dbReference>
<evidence type="ECO:0000256" key="1">
    <source>
        <dbReference type="ARBA" id="ARBA00010641"/>
    </source>
</evidence>
<protein>
    <submittedName>
        <fullName evidence="8">RNA polymerase sigma-H factor</fullName>
    </submittedName>
</protein>
<dbReference type="InterPro" id="IPR013249">
    <property type="entry name" value="RNA_pol_sigma70_r4_t2"/>
</dbReference>
<dbReference type="InterPro" id="IPR014284">
    <property type="entry name" value="RNA_pol_sigma-70_dom"/>
</dbReference>
<evidence type="ECO:0000256" key="2">
    <source>
        <dbReference type="ARBA" id="ARBA00023015"/>
    </source>
</evidence>
<accession>I7LCG8</accession>
<proteinExistence type="inferred from homology"/>
<dbReference type="NCBIfam" id="TIGR02937">
    <property type="entry name" value="sigma70-ECF"/>
    <property type="match status" value="1"/>
</dbReference>
<dbReference type="Pfam" id="PF04542">
    <property type="entry name" value="Sigma70_r2"/>
    <property type="match status" value="1"/>
</dbReference>
<organism evidence="8 9">
    <name type="scientific">Corynebacterium otitidis ATCC 51513</name>
    <dbReference type="NCBI Taxonomy" id="883169"/>
    <lineage>
        <taxon>Bacteria</taxon>
        <taxon>Bacillati</taxon>
        <taxon>Actinomycetota</taxon>
        <taxon>Actinomycetes</taxon>
        <taxon>Mycobacteriales</taxon>
        <taxon>Corynebacteriaceae</taxon>
        <taxon>Corynebacterium</taxon>
    </lineage>
</organism>
<dbReference type="InterPro" id="IPR036388">
    <property type="entry name" value="WH-like_DNA-bd_sf"/>
</dbReference>
<evidence type="ECO:0000313" key="9">
    <source>
        <dbReference type="Proteomes" id="UP000011016"/>
    </source>
</evidence>
<sequence>MPAPRARRFSCSPRHHGEPDCPLQWARRPRRHGCFARVMVTASRPHQRRRREGHQRFGGFLMPHHDHTDRTDDELVAAFAAGEARAFREIVRRYERSLYLVAWRWAKNEHDARDILQDALFKAARALPRFRGDARLSTWLHRLVANAAYDHVYRRPRRESLTLDGNEKAPLDTNARLSYDPFPRADLGMELGRALRAINPHQAAALLLVDAHGHTVETAAHREGVRPGTVKSRRSRGRERLRRALALGE</sequence>
<keyword evidence="5" id="KW-0804">Transcription</keyword>
<comment type="similarity">
    <text evidence="1">Belongs to the sigma-70 factor family. ECF subfamily.</text>
</comment>
<feature type="domain" description="RNA polymerase sigma-70 region 2" evidence="6">
    <location>
        <begin position="90"/>
        <end position="155"/>
    </location>
</feature>
<dbReference type="Gene3D" id="1.10.10.10">
    <property type="entry name" value="Winged helix-like DNA-binding domain superfamily/Winged helix DNA-binding domain"/>
    <property type="match status" value="1"/>
</dbReference>
<dbReference type="EMBL" id="CAJZ01000180">
    <property type="protein sequence ID" value="CCI83949.1"/>
    <property type="molecule type" value="Genomic_DNA"/>
</dbReference>
<comment type="caution">
    <text evidence="8">The sequence shown here is derived from an EMBL/GenBank/DDBJ whole genome shotgun (WGS) entry which is preliminary data.</text>
</comment>
<dbReference type="GO" id="GO:0006352">
    <property type="term" value="P:DNA-templated transcription initiation"/>
    <property type="evidence" value="ECO:0007669"/>
    <property type="project" value="InterPro"/>
</dbReference>
<dbReference type="InterPro" id="IPR013324">
    <property type="entry name" value="RNA_pol_sigma_r3/r4-like"/>
</dbReference>
<dbReference type="InterPro" id="IPR007627">
    <property type="entry name" value="RNA_pol_sigma70_r2"/>
</dbReference>
<reference evidence="8 9" key="1">
    <citation type="journal article" date="2012" name="J. Bacteriol.">
        <title>Draft Genome Sequence of Turicella otitidis ATCC 51513, Isolated from Middle Ear Fluid from a Child with Otitis Media.</title>
        <authorList>
            <person name="Brinkrolf K."/>
            <person name="Schneider J."/>
            <person name="Knecht M."/>
            <person name="Ruckert C."/>
            <person name="Tauch A."/>
        </authorList>
    </citation>
    <scope>NUCLEOTIDE SEQUENCE [LARGE SCALE GENOMIC DNA]</scope>
    <source>
        <strain evidence="8 9">ATCC 51513</strain>
    </source>
</reference>
<dbReference type="GO" id="GO:0003677">
    <property type="term" value="F:DNA binding"/>
    <property type="evidence" value="ECO:0007669"/>
    <property type="project" value="UniProtKB-KW"/>
</dbReference>
<keyword evidence="3" id="KW-0731">Sigma factor</keyword>
<feature type="domain" description="RNA polymerase sigma factor 70 region 4 type 2" evidence="7">
    <location>
        <begin position="189"/>
        <end position="241"/>
    </location>
</feature>
<evidence type="ECO:0000259" key="7">
    <source>
        <dbReference type="Pfam" id="PF08281"/>
    </source>
</evidence>
<evidence type="ECO:0000313" key="8">
    <source>
        <dbReference type="EMBL" id="CCI83949.1"/>
    </source>
</evidence>
<dbReference type="InterPro" id="IPR013325">
    <property type="entry name" value="RNA_pol_sigma_r2"/>
</dbReference>
<dbReference type="Proteomes" id="UP000011016">
    <property type="component" value="Unassembled WGS sequence"/>
</dbReference>
<keyword evidence="2" id="KW-0805">Transcription regulation</keyword>
<name>I7LCG8_9CORY</name>
<dbReference type="SUPFAM" id="SSF88659">
    <property type="entry name" value="Sigma3 and sigma4 domains of RNA polymerase sigma factors"/>
    <property type="match status" value="1"/>
</dbReference>
<evidence type="ECO:0000256" key="4">
    <source>
        <dbReference type="ARBA" id="ARBA00023125"/>
    </source>
</evidence>
<dbReference type="PANTHER" id="PTHR43133">
    <property type="entry name" value="RNA POLYMERASE ECF-TYPE SIGMA FACTO"/>
    <property type="match status" value="1"/>
</dbReference>
<gene>
    <name evidence="8" type="primary">sigM</name>
    <name evidence="8" type="ORF">BN46_1224</name>
</gene>
<dbReference type="Pfam" id="PF08281">
    <property type="entry name" value="Sigma70_r4_2"/>
    <property type="match status" value="1"/>
</dbReference>
<evidence type="ECO:0000256" key="5">
    <source>
        <dbReference type="ARBA" id="ARBA00023163"/>
    </source>
</evidence>
<evidence type="ECO:0000256" key="3">
    <source>
        <dbReference type="ARBA" id="ARBA00023082"/>
    </source>
</evidence>